<dbReference type="PANTHER" id="PTHR22789:SF0">
    <property type="entry name" value="3-OXO-TETRONATE 4-PHOSPHATE DECARBOXYLASE-RELATED"/>
    <property type="match status" value="1"/>
</dbReference>
<feature type="compositionally biased region" description="Basic residues" evidence="3">
    <location>
        <begin position="273"/>
        <end position="283"/>
    </location>
</feature>
<gene>
    <name evidence="5" type="ORF">FKG95_00270</name>
</gene>
<evidence type="ECO:0000313" key="6">
    <source>
        <dbReference type="Proteomes" id="UP000315252"/>
    </source>
</evidence>
<feature type="compositionally biased region" description="Low complexity" evidence="3">
    <location>
        <begin position="234"/>
        <end position="248"/>
    </location>
</feature>
<dbReference type="AlphaFoldDB" id="A0A545U0S6"/>
<reference evidence="5 6" key="1">
    <citation type="submission" date="2019-06" db="EMBL/GenBank/DDBJ databases">
        <title>Whole genome sequence for Rhodospirillaceae sp. R148.</title>
        <authorList>
            <person name="Wang G."/>
        </authorList>
    </citation>
    <scope>NUCLEOTIDE SEQUENCE [LARGE SCALE GENOMIC DNA]</scope>
    <source>
        <strain evidence="5 6">R148</strain>
    </source>
</reference>
<sequence>MTELEIRKAIIENCLKMNATGLNQGTSGNLSARYKDVMIITPSGIAYEALKPGDLATMPINKDYGSWEGPLKPSTEWRFHLDIMIDRPDVGGIVHTHSTYATILSIAGKEIPACHYMIAAFGGPMIRCADYATFGTEELSANALKALKDRTGCILANHGMIATGANIAKAMWLAVELETIAKQYYQSLLIGGPNLLSDAEIANVMERFKGYGLQDKKSANSNAKPKTRAKTPAKTKAAGKTSAAAKPKVAAKRKAPSKARTQTKAGAQTKARTQTKPRTRKQA</sequence>
<feature type="domain" description="Class II aldolase/adducin N-terminal" evidence="4">
    <location>
        <begin position="8"/>
        <end position="185"/>
    </location>
</feature>
<feature type="compositionally biased region" description="Polar residues" evidence="3">
    <location>
        <begin position="262"/>
        <end position="272"/>
    </location>
</feature>
<protein>
    <submittedName>
        <fullName evidence="5">Class II aldolase</fullName>
    </submittedName>
</protein>
<dbReference type="Proteomes" id="UP000315252">
    <property type="component" value="Unassembled WGS sequence"/>
</dbReference>
<dbReference type="GO" id="GO:0005829">
    <property type="term" value="C:cytosol"/>
    <property type="evidence" value="ECO:0007669"/>
    <property type="project" value="TreeGrafter"/>
</dbReference>
<evidence type="ECO:0000256" key="3">
    <source>
        <dbReference type="SAM" id="MobiDB-lite"/>
    </source>
</evidence>
<evidence type="ECO:0000256" key="1">
    <source>
        <dbReference type="ARBA" id="ARBA00022723"/>
    </source>
</evidence>
<dbReference type="GO" id="GO:0016832">
    <property type="term" value="F:aldehyde-lyase activity"/>
    <property type="evidence" value="ECO:0007669"/>
    <property type="project" value="TreeGrafter"/>
</dbReference>
<dbReference type="PANTHER" id="PTHR22789">
    <property type="entry name" value="FUCULOSE PHOSPHATE ALDOLASE"/>
    <property type="match status" value="1"/>
</dbReference>
<dbReference type="Pfam" id="PF00596">
    <property type="entry name" value="Aldolase_II"/>
    <property type="match status" value="1"/>
</dbReference>
<dbReference type="EMBL" id="VHSH01000001">
    <property type="protein sequence ID" value="TQV83077.1"/>
    <property type="molecule type" value="Genomic_DNA"/>
</dbReference>
<dbReference type="OrthoDB" id="5291399at2"/>
<keyword evidence="6" id="KW-1185">Reference proteome</keyword>
<accession>A0A545U0S6</accession>
<dbReference type="SMART" id="SM01007">
    <property type="entry name" value="Aldolase_II"/>
    <property type="match status" value="1"/>
</dbReference>
<keyword evidence="1" id="KW-0479">Metal-binding</keyword>
<dbReference type="InterPro" id="IPR036409">
    <property type="entry name" value="Aldolase_II/adducin_N_sf"/>
</dbReference>
<evidence type="ECO:0000313" key="5">
    <source>
        <dbReference type="EMBL" id="TQV83077.1"/>
    </source>
</evidence>
<proteinExistence type="predicted"/>
<dbReference type="InterPro" id="IPR050197">
    <property type="entry name" value="Aldolase_class_II_sugar_metab"/>
</dbReference>
<dbReference type="GO" id="GO:0046872">
    <property type="term" value="F:metal ion binding"/>
    <property type="evidence" value="ECO:0007669"/>
    <property type="project" value="UniProtKB-KW"/>
</dbReference>
<keyword evidence="2" id="KW-0456">Lyase</keyword>
<dbReference type="InterPro" id="IPR001303">
    <property type="entry name" value="Aldolase_II/adducin_N"/>
</dbReference>
<dbReference type="RefSeq" id="WP_142893983.1">
    <property type="nucleotide sequence ID" value="NZ_ML660052.1"/>
</dbReference>
<evidence type="ECO:0000259" key="4">
    <source>
        <dbReference type="SMART" id="SM01007"/>
    </source>
</evidence>
<evidence type="ECO:0000256" key="2">
    <source>
        <dbReference type="ARBA" id="ARBA00023239"/>
    </source>
</evidence>
<dbReference type="GO" id="GO:0019323">
    <property type="term" value="P:pentose catabolic process"/>
    <property type="evidence" value="ECO:0007669"/>
    <property type="project" value="TreeGrafter"/>
</dbReference>
<name>A0A545U0S6_9PROT</name>
<dbReference type="SUPFAM" id="SSF53639">
    <property type="entry name" value="AraD/HMP-PK domain-like"/>
    <property type="match status" value="1"/>
</dbReference>
<organism evidence="5 6">
    <name type="scientific">Denitrobaculum tricleocarpae</name>
    <dbReference type="NCBI Taxonomy" id="2591009"/>
    <lineage>
        <taxon>Bacteria</taxon>
        <taxon>Pseudomonadati</taxon>
        <taxon>Pseudomonadota</taxon>
        <taxon>Alphaproteobacteria</taxon>
        <taxon>Rhodospirillales</taxon>
        <taxon>Rhodospirillaceae</taxon>
        <taxon>Denitrobaculum</taxon>
    </lineage>
</organism>
<comment type="caution">
    <text evidence="5">The sequence shown here is derived from an EMBL/GenBank/DDBJ whole genome shotgun (WGS) entry which is preliminary data.</text>
</comment>
<dbReference type="Gene3D" id="3.40.225.10">
    <property type="entry name" value="Class II aldolase/adducin N-terminal domain"/>
    <property type="match status" value="1"/>
</dbReference>
<feature type="region of interest" description="Disordered" evidence="3">
    <location>
        <begin position="215"/>
        <end position="283"/>
    </location>
</feature>